<reference evidence="7 8" key="1">
    <citation type="submission" date="2019-04" db="EMBL/GenBank/DDBJ databases">
        <title>Microbes associate with the intestines of laboratory mice.</title>
        <authorList>
            <person name="Navarre W."/>
            <person name="Wong E."/>
            <person name="Huang K."/>
            <person name="Tropini C."/>
            <person name="Ng K."/>
            <person name="Yu B."/>
        </authorList>
    </citation>
    <scope>NUCLEOTIDE SEQUENCE [LARGE SCALE GENOMIC DNA]</scope>
    <source>
        <strain evidence="7 8">NM07_P-09</strain>
    </source>
</reference>
<accession>A0A4S2F439</accession>
<feature type="transmembrane region" description="Helical" evidence="6">
    <location>
        <begin position="437"/>
        <end position="461"/>
    </location>
</feature>
<sequence length="508" mass="55597">MQSSKVATAFNVASAIVTLVVQMGISFVLSSYLVATVGEAATGFSQLANNFVSYASLITLAFNSMGSRFIAAAYHRGNKKEATAYYSTLVVCNTVLCLVFLPVAAAVVANVQQIVDLGNADLQDVQLLFSFVFVNFGVNLFVSLFCSAMFVTNKLYIQNMINLGRNVLNAVFLLFAYSVFEPQIHYVSLIALTLSLISVPICYCFKRILIPKITFKFNDFSFFFIEMLTSSGIWNTVNQAGNVLTTGLDLLFANWFVGAGPMGTLSIAKTVPTAIITLASTLNSNLEPELVIDYAKEGTSGMLARLWRDIKLSNLILSVPIAVFCCLAVPFYLLWVPSLDANLLATLSFLSIMNYIPWAGLQTLYNVFTATNHLTVNSVAFVVGSALNVLIVLLLLEFTDLGLLAIAGTSSVIGIIRNCVVVAPYIAQLLDTPVKFFYFEACKSVGCCAFTWTITAGIASFLYPSTWLMLLVVAVLSCIICWLIVIFITFSKTERQHLFAAIFRKLHR</sequence>
<evidence type="ECO:0000256" key="4">
    <source>
        <dbReference type="ARBA" id="ARBA00022989"/>
    </source>
</evidence>
<feature type="transmembrane region" description="Helical" evidence="6">
    <location>
        <begin position="341"/>
        <end position="361"/>
    </location>
</feature>
<keyword evidence="8" id="KW-1185">Reference proteome</keyword>
<feature type="transmembrane region" description="Helical" evidence="6">
    <location>
        <begin position="315"/>
        <end position="335"/>
    </location>
</feature>
<evidence type="ECO:0000256" key="2">
    <source>
        <dbReference type="ARBA" id="ARBA00022475"/>
    </source>
</evidence>
<evidence type="ECO:0000256" key="5">
    <source>
        <dbReference type="ARBA" id="ARBA00023136"/>
    </source>
</evidence>
<comment type="caution">
    <text evidence="7">The sequence shown here is derived from an EMBL/GenBank/DDBJ whole genome shotgun (WGS) entry which is preliminary data.</text>
</comment>
<evidence type="ECO:0000313" key="7">
    <source>
        <dbReference type="EMBL" id="TGY63177.1"/>
    </source>
</evidence>
<evidence type="ECO:0000256" key="3">
    <source>
        <dbReference type="ARBA" id="ARBA00022692"/>
    </source>
</evidence>
<dbReference type="RefSeq" id="WP_136011803.1">
    <property type="nucleotide sequence ID" value="NZ_SRYE01000001.1"/>
</dbReference>
<evidence type="ECO:0000256" key="1">
    <source>
        <dbReference type="ARBA" id="ARBA00004651"/>
    </source>
</evidence>
<protein>
    <recommendedName>
        <fullName evidence="9">Polysaccharide biosynthesis protein</fullName>
    </recommendedName>
</protein>
<name>A0A4S2F439_9ACTN</name>
<evidence type="ECO:0000256" key="6">
    <source>
        <dbReference type="SAM" id="Phobius"/>
    </source>
</evidence>
<feature type="transmembrane region" description="Helical" evidence="6">
    <location>
        <begin position="186"/>
        <end position="205"/>
    </location>
</feature>
<dbReference type="InterPro" id="IPR050833">
    <property type="entry name" value="Poly_Biosynth_Transport"/>
</dbReference>
<dbReference type="Proteomes" id="UP000310263">
    <property type="component" value="Unassembled WGS sequence"/>
</dbReference>
<feature type="transmembrane region" description="Helical" evidence="6">
    <location>
        <begin position="54"/>
        <end position="74"/>
    </location>
</feature>
<comment type="subcellular location">
    <subcellularLocation>
        <location evidence="1">Cell membrane</location>
        <topology evidence="1">Multi-pass membrane protein</topology>
    </subcellularLocation>
</comment>
<feature type="transmembrane region" description="Helical" evidence="6">
    <location>
        <begin position="373"/>
        <end position="396"/>
    </location>
</feature>
<dbReference type="PANTHER" id="PTHR30250:SF26">
    <property type="entry name" value="PSMA PROTEIN"/>
    <property type="match status" value="1"/>
</dbReference>
<keyword evidence="3 6" id="KW-0812">Transmembrane</keyword>
<keyword evidence="4 6" id="KW-1133">Transmembrane helix</keyword>
<organism evidence="7 8">
    <name type="scientific">Muricaecibacterium torontonense</name>
    <dbReference type="NCBI Taxonomy" id="3032871"/>
    <lineage>
        <taxon>Bacteria</taxon>
        <taxon>Bacillati</taxon>
        <taxon>Actinomycetota</taxon>
        <taxon>Coriobacteriia</taxon>
        <taxon>Coriobacteriales</taxon>
        <taxon>Atopobiaceae</taxon>
        <taxon>Muricaecibacterium</taxon>
    </lineage>
</organism>
<feature type="transmembrane region" description="Helical" evidence="6">
    <location>
        <begin position="467"/>
        <end position="490"/>
    </location>
</feature>
<dbReference type="PANTHER" id="PTHR30250">
    <property type="entry name" value="PST FAMILY PREDICTED COLANIC ACID TRANSPORTER"/>
    <property type="match status" value="1"/>
</dbReference>
<feature type="transmembrane region" description="Helical" evidence="6">
    <location>
        <begin position="163"/>
        <end position="180"/>
    </location>
</feature>
<feature type="transmembrane region" description="Helical" evidence="6">
    <location>
        <begin position="402"/>
        <end position="425"/>
    </location>
</feature>
<keyword evidence="5 6" id="KW-0472">Membrane</keyword>
<dbReference type="GO" id="GO:0005886">
    <property type="term" value="C:plasma membrane"/>
    <property type="evidence" value="ECO:0007669"/>
    <property type="project" value="UniProtKB-SubCell"/>
</dbReference>
<feature type="transmembrane region" description="Helical" evidence="6">
    <location>
        <begin position="12"/>
        <end position="34"/>
    </location>
</feature>
<dbReference type="EMBL" id="SRYE01000001">
    <property type="protein sequence ID" value="TGY63177.1"/>
    <property type="molecule type" value="Genomic_DNA"/>
</dbReference>
<feature type="transmembrane region" description="Helical" evidence="6">
    <location>
        <begin position="86"/>
        <end position="108"/>
    </location>
</feature>
<evidence type="ECO:0000313" key="8">
    <source>
        <dbReference type="Proteomes" id="UP000310263"/>
    </source>
</evidence>
<keyword evidence="2" id="KW-1003">Cell membrane</keyword>
<dbReference type="AlphaFoldDB" id="A0A4S2F439"/>
<feature type="transmembrane region" description="Helical" evidence="6">
    <location>
        <begin position="128"/>
        <end position="151"/>
    </location>
</feature>
<dbReference type="OrthoDB" id="3224024at2"/>
<proteinExistence type="predicted"/>
<evidence type="ECO:0008006" key="9">
    <source>
        <dbReference type="Google" id="ProtNLM"/>
    </source>
</evidence>
<gene>
    <name evidence="7" type="ORF">E5334_01355</name>
</gene>